<feature type="domain" description="BPTI/Kunitz inhibitor" evidence="1">
    <location>
        <begin position="1"/>
        <end position="51"/>
    </location>
</feature>
<feature type="non-terminal residue" evidence="2">
    <location>
        <position position="51"/>
    </location>
</feature>
<dbReference type="OrthoDB" id="4473401at2759"/>
<reference evidence="3" key="3">
    <citation type="submission" date="2015-06" db="UniProtKB">
        <authorList>
            <consortium name="EnsemblMetazoa"/>
        </authorList>
    </citation>
    <scope>IDENTIFICATION</scope>
</reference>
<protein>
    <recommendedName>
        <fullName evidence="1">BPTI/Kunitz inhibitor domain-containing protein</fullName>
    </recommendedName>
</protein>
<accession>R7TK93</accession>
<dbReference type="Pfam" id="PF00014">
    <property type="entry name" value="Kunitz_BPTI"/>
    <property type="match status" value="1"/>
</dbReference>
<dbReference type="PROSITE" id="PS50279">
    <property type="entry name" value="BPTI_KUNITZ_2"/>
    <property type="match status" value="1"/>
</dbReference>
<reference evidence="4" key="1">
    <citation type="submission" date="2012-12" db="EMBL/GenBank/DDBJ databases">
        <authorList>
            <person name="Hellsten U."/>
            <person name="Grimwood J."/>
            <person name="Chapman J.A."/>
            <person name="Shapiro H."/>
            <person name="Aerts A."/>
            <person name="Otillar R.P."/>
            <person name="Terry A.Y."/>
            <person name="Boore J.L."/>
            <person name="Simakov O."/>
            <person name="Marletaz F."/>
            <person name="Cho S.-J."/>
            <person name="Edsinger-Gonzales E."/>
            <person name="Havlak P."/>
            <person name="Kuo D.-H."/>
            <person name="Larsson T."/>
            <person name="Lv J."/>
            <person name="Arendt D."/>
            <person name="Savage R."/>
            <person name="Osoegawa K."/>
            <person name="de Jong P."/>
            <person name="Lindberg D.R."/>
            <person name="Seaver E.C."/>
            <person name="Weisblat D.A."/>
            <person name="Putnam N.H."/>
            <person name="Grigoriev I.V."/>
            <person name="Rokhsar D.S."/>
        </authorList>
    </citation>
    <scope>NUCLEOTIDE SEQUENCE</scope>
    <source>
        <strain evidence="4">I ESC-2004</strain>
    </source>
</reference>
<dbReference type="EMBL" id="AMQN01013752">
    <property type="status" value="NOT_ANNOTATED_CDS"/>
    <property type="molecule type" value="Genomic_DNA"/>
</dbReference>
<dbReference type="Proteomes" id="UP000014760">
    <property type="component" value="Unassembled WGS sequence"/>
</dbReference>
<proteinExistence type="predicted"/>
<evidence type="ECO:0000259" key="1">
    <source>
        <dbReference type="PROSITE" id="PS50279"/>
    </source>
</evidence>
<dbReference type="CDD" id="cd22593">
    <property type="entry name" value="Kunitz_conkunitzin"/>
    <property type="match status" value="1"/>
</dbReference>
<dbReference type="EnsemblMetazoa" id="CapteT60351">
    <property type="protein sequence ID" value="CapteP60351"/>
    <property type="gene ID" value="CapteG60351"/>
</dbReference>
<dbReference type="EMBL" id="KB310457">
    <property type="protein sequence ID" value="ELT91535.1"/>
    <property type="molecule type" value="Genomic_DNA"/>
</dbReference>
<reference evidence="2 4" key="2">
    <citation type="journal article" date="2013" name="Nature">
        <title>Insights into bilaterian evolution from three spiralian genomes.</title>
        <authorList>
            <person name="Simakov O."/>
            <person name="Marletaz F."/>
            <person name="Cho S.J."/>
            <person name="Edsinger-Gonzales E."/>
            <person name="Havlak P."/>
            <person name="Hellsten U."/>
            <person name="Kuo D.H."/>
            <person name="Larsson T."/>
            <person name="Lv J."/>
            <person name="Arendt D."/>
            <person name="Savage R."/>
            <person name="Osoegawa K."/>
            <person name="de Jong P."/>
            <person name="Grimwood J."/>
            <person name="Chapman J.A."/>
            <person name="Shapiro H."/>
            <person name="Aerts A."/>
            <person name="Otillar R.P."/>
            <person name="Terry A.Y."/>
            <person name="Boore J.L."/>
            <person name="Grigoriev I.V."/>
            <person name="Lindberg D.R."/>
            <person name="Seaver E.C."/>
            <person name="Weisblat D.A."/>
            <person name="Putnam N.H."/>
            <person name="Rokhsar D.S."/>
        </authorList>
    </citation>
    <scope>NUCLEOTIDE SEQUENCE</scope>
    <source>
        <strain evidence="2 4">I ESC-2004</strain>
    </source>
</reference>
<sequence length="51" mass="5588">CILGKDEGIGGMSETRYFFRASKGRCYPFDFHGTGGNGNNFKTEVECVTSC</sequence>
<evidence type="ECO:0000313" key="4">
    <source>
        <dbReference type="Proteomes" id="UP000014760"/>
    </source>
</evidence>
<gene>
    <name evidence="2" type="ORF">CAPTEDRAFT_60351</name>
</gene>
<dbReference type="InterPro" id="IPR036880">
    <property type="entry name" value="Kunitz_BPTI_sf"/>
</dbReference>
<dbReference type="SMART" id="SM00131">
    <property type="entry name" value="KU"/>
    <property type="match status" value="1"/>
</dbReference>
<keyword evidence="4" id="KW-1185">Reference proteome</keyword>
<feature type="non-terminal residue" evidence="2">
    <location>
        <position position="1"/>
    </location>
</feature>
<organism evidence="2">
    <name type="scientific">Capitella teleta</name>
    <name type="common">Polychaete worm</name>
    <dbReference type="NCBI Taxonomy" id="283909"/>
    <lineage>
        <taxon>Eukaryota</taxon>
        <taxon>Metazoa</taxon>
        <taxon>Spiralia</taxon>
        <taxon>Lophotrochozoa</taxon>
        <taxon>Annelida</taxon>
        <taxon>Polychaeta</taxon>
        <taxon>Sedentaria</taxon>
        <taxon>Scolecida</taxon>
        <taxon>Capitellidae</taxon>
        <taxon>Capitella</taxon>
    </lineage>
</organism>
<dbReference type="SUPFAM" id="SSF57362">
    <property type="entry name" value="BPTI-like"/>
    <property type="match status" value="1"/>
</dbReference>
<evidence type="ECO:0000313" key="2">
    <source>
        <dbReference type="EMBL" id="ELT91535.1"/>
    </source>
</evidence>
<name>R7TK93_CAPTE</name>
<dbReference type="GO" id="GO:0004867">
    <property type="term" value="F:serine-type endopeptidase inhibitor activity"/>
    <property type="evidence" value="ECO:0007669"/>
    <property type="project" value="InterPro"/>
</dbReference>
<dbReference type="AlphaFoldDB" id="R7TK93"/>
<dbReference type="Gene3D" id="4.10.410.10">
    <property type="entry name" value="Pancreatic trypsin inhibitor Kunitz domain"/>
    <property type="match status" value="1"/>
</dbReference>
<dbReference type="HOGENOM" id="CLU_164133_4_1_1"/>
<dbReference type="InterPro" id="IPR002223">
    <property type="entry name" value="Kunitz_BPTI"/>
</dbReference>
<evidence type="ECO:0000313" key="3">
    <source>
        <dbReference type="EnsemblMetazoa" id="CapteP60351"/>
    </source>
</evidence>